<dbReference type="STRING" id="1661398.A0A482V9X0"/>
<dbReference type="EMBL" id="QDEB01122747">
    <property type="protein sequence ID" value="RZB40065.1"/>
    <property type="molecule type" value="Genomic_DNA"/>
</dbReference>
<feature type="region of interest" description="Disordered" evidence="1">
    <location>
        <begin position="1"/>
        <end position="124"/>
    </location>
</feature>
<dbReference type="Proteomes" id="UP000292052">
    <property type="component" value="Unassembled WGS sequence"/>
</dbReference>
<comment type="caution">
    <text evidence="2">The sequence shown here is derived from an EMBL/GenBank/DDBJ whole genome shotgun (WGS) entry which is preliminary data.</text>
</comment>
<dbReference type="OrthoDB" id="7663415at2759"/>
<dbReference type="AlphaFoldDB" id="A0A482V9X0"/>
<organism evidence="2 3">
    <name type="scientific">Asbolus verrucosus</name>
    <name type="common">Desert ironclad beetle</name>
    <dbReference type="NCBI Taxonomy" id="1661398"/>
    <lineage>
        <taxon>Eukaryota</taxon>
        <taxon>Metazoa</taxon>
        <taxon>Ecdysozoa</taxon>
        <taxon>Arthropoda</taxon>
        <taxon>Hexapoda</taxon>
        <taxon>Insecta</taxon>
        <taxon>Pterygota</taxon>
        <taxon>Neoptera</taxon>
        <taxon>Endopterygota</taxon>
        <taxon>Coleoptera</taxon>
        <taxon>Polyphaga</taxon>
        <taxon>Cucujiformia</taxon>
        <taxon>Tenebrionidae</taxon>
        <taxon>Pimeliinae</taxon>
        <taxon>Asbolus</taxon>
    </lineage>
</organism>
<feature type="compositionally biased region" description="Polar residues" evidence="1">
    <location>
        <begin position="95"/>
        <end position="104"/>
    </location>
</feature>
<evidence type="ECO:0000313" key="3">
    <source>
        <dbReference type="Proteomes" id="UP000292052"/>
    </source>
</evidence>
<feature type="compositionally biased region" description="Basic and acidic residues" evidence="1">
    <location>
        <begin position="78"/>
        <end position="92"/>
    </location>
</feature>
<evidence type="ECO:0000313" key="2">
    <source>
        <dbReference type="EMBL" id="RZB40065.1"/>
    </source>
</evidence>
<accession>A0A482V9X0</accession>
<protein>
    <submittedName>
        <fullName evidence="2">Uncharacterized protein</fullName>
    </submittedName>
</protein>
<keyword evidence="3" id="KW-1185">Reference proteome</keyword>
<reference evidence="2 3" key="1">
    <citation type="submission" date="2017-03" db="EMBL/GenBank/DDBJ databases">
        <title>Genome of the blue death feigning beetle - Asbolus verrucosus.</title>
        <authorList>
            <person name="Rider S.D."/>
        </authorList>
    </citation>
    <scope>NUCLEOTIDE SEQUENCE [LARGE SCALE GENOMIC DNA]</scope>
    <source>
        <strain evidence="2">Butters</strain>
        <tissue evidence="2">Head and leg muscle</tissue>
    </source>
</reference>
<sequence length="178" mass="19697">MATALMLGNGLKSQKNQEKRATNSTALDDDERGPKRRLVRSATGKMQKSAEDDAAGLHDAPKINDEEEESENNITVDIKTKTVEETEEEKLPEAANSTTATTPVDGSDAAEKPETDEGEPQFGSVKEKQCWDMYCKMADKGLKVSYDTILRGMLTPTEYRMRRKESIVNVAEDVTNAH</sequence>
<gene>
    <name evidence="2" type="ORF">BDFB_002744</name>
</gene>
<evidence type="ECO:0000256" key="1">
    <source>
        <dbReference type="SAM" id="MobiDB-lite"/>
    </source>
</evidence>
<proteinExistence type="predicted"/>
<feature type="compositionally biased region" description="Basic and acidic residues" evidence="1">
    <location>
        <begin position="48"/>
        <end position="64"/>
    </location>
</feature>
<name>A0A482V9X0_ASBVE</name>